<organism evidence="2 3">
    <name type="scientific">Glossina pallidipes</name>
    <name type="common">Tsetse fly</name>
    <dbReference type="NCBI Taxonomy" id="7398"/>
    <lineage>
        <taxon>Eukaryota</taxon>
        <taxon>Metazoa</taxon>
        <taxon>Ecdysozoa</taxon>
        <taxon>Arthropoda</taxon>
        <taxon>Hexapoda</taxon>
        <taxon>Insecta</taxon>
        <taxon>Pterygota</taxon>
        <taxon>Neoptera</taxon>
        <taxon>Endopterygota</taxon>
        <taxon>Diptera</taxon>
        <taxon>Brachycera</taxon>
        <taxon>Muscomorpha</taxon>
        <taxon>Hippoboscoidea</taxon>
        <taxon>Glossinidae</taxon>
        <taxon>Glossina</taxon>
    </lineage>
</organism>
<accession>A0A1A9ZTZ1</accession>
<evidence type="ECO:0000313" key="2">
    <source>
        <dbReference type="EnsemblMetazoa" id="GPAI024973-PA"/>
    </source>
</evidence>
<keyword evidence="1" id="KW-0472">Membrane</keyword>
<feature type="transmembrane region" description="Helical" evidence="1">
    <location>
        <begin position="73"/>
        <end position="92"/>
    </location>
</feature>
<feature type="transmembrane region" description="Helical" evidence="1">
    <location>
        <begin position="6"/>
        <end position="25"/>
    </location>
</feature>
<protein>
    <submittedName>
        <fullName evidence="2">Uncharacterized protein</fullName>
    </submittedName>
</protein>
<dbReference type="Proteomes" id="UP000092445">
    <property type="component" value="Unassembled WGS sequence"/>
</dbReference>
<keyword evidence="3" id="KW-1185">Reference proteome</keyword>
<keyword evidence="1" id="KW-1133">Transmembrane helix</keyword>
<name>A0A1A9ZTZ1_GLOPL</name>
<dbReference type="AlphaFoldDB" id="A0A1A9ZTZ1"/>
<keyword evidence="1" id="KW-0812">Transmembrane</keyword>
<dbReference type="VEuPathDB" id="VectorBase:GPAI024973"/>
<evidence type="ECO:0000313" key="3">
    <source>
        <dbReference type="Proteomes" id="UP000092445"/>
    </source>
</evidence>
<dbReference type="EnsemblMetazoa" id="GPAI024973-RA">
    <property type="protein sequence ID" value="GPAI024973-PA"/>
    <property type="gene ID" value="GPAI024973"/>
</dbReference>
<reference evidence="2" key="2">
    <citation type="submission" date="2020-05" db="UniProtKB">
        <authorList>
            <consortium name="EnsemblMetazoa"/>
        </authorList>
    </citation>
    <scope>IDENTIFICATION</scope>
    <source>
        <strain evidence="2">IAEA</strain>
    </source>
</reference>
<reference evidence="3" key="1">
    <citation type="submission" date="2014-03" db="EMBL/GenBank/DDBJ databases">
        <authorList>
            <person name="Aksoy S."/>
            <person name="Warren W."/>
            <person name="Wilson R.K."/>
        </authorList>
    </citation>
    <scope>NUCLEOTIDE SEQUENCE [LARGE SCALE GENOMIC DNA]</scope>
    <source>
        <strain evidence="3">IAEA</strain>
    </source>
</reference>
<evidence type="ECO:0000256" key="1">
    <source>
        <dbReference type="SAM" id="Phobius"/>
    </source>
</evidence>
<sequence length="119" mass="13740">MGGGGWCGLVVLLVLLWYELLWLIAIRQMEPIEIVGIQVVYEEFMPLQIPVCVRCALSQYHVQSFAHVGMLNLFFRLLYTKFISVVVIFAVFDRLSVHLLMEFLNTCETPGRKLKSILY</sequence>
<proteinExistence type="predicted"/>